<dbReference type="PANTHER" id="PTHR30160:SF7">
    <property type="entry name" value="ADP-HEPTOSE--LPS HEPTOSYLTRANSFERASE 2"/>
    <property type="match status" value="1"/>
</dbReference>
<sequence>MLSHPMLARLKARDPDGCIDVIAPPWALAVFHRMPEVAEARALPFGHGAIELGARRRYAKALPQYDRAIILPNSLKSALIPWHARIPVRTGYRGEMRYGLINDMRRLDPQGLPLMVETFAALAQPAGEPLARPVPEPRLMVDSAARAATVAKFGLATNTPIAAFAPGAEYGAAKRWPATHFATLSRELLGRGWQVWLFGSGKDAAITAAIQQEAGGACLDLAGKTSLAEAIDLLSLATHVVSNDSGLMHIAAALDRPMSALFGSSSPGFTPPLSANARVISLNLSCSPCFKRDCPLGHTNCLVQLEPARVLASLDLR</sequence>
<evidence type="ECO:0000313" key="7">
    <source>
        <dbReference type="Proteomes" id="UP000503096"/>
    </source>
</evidence>
<dbReference type="Gene3D" id="3.40.50.2000">
    <property type="entry name" value="Glycogen Phosphorylase B"/>
    <property type="match status" value="2"/>
</dbReference>
<evidence type="ECO:0000313" key="6">
    <source>
        <dbReference type="EMBL" id="QJR15739.1"/>
    </source>
</evidence>
<dbReference type="KEGG" id="upl:DSM104440_02565"/>
<keyword evidence="7" id="KW-1185">Reference proteome</keyword>
<dbReference type="PANTHER" id="PTHR30160">
    <property type="entry name" value="TETRAACYLDISACCHARIDE 4'-KINASE-RELATED"/>
    <property type="match status" value="1"/>
</dbReference>
<dbReference type="CDD" id="cd03789">
    <property type="entry name" value="GT9_LPS_heptosyltransferase"/>
    <property type="match status" value="1"/>
</dbReference>
<dbReference type="RefSeq" id="WP_246211990.1">
    <property type="nucleotide sequence ID" value="NZ_CP053073.1"/>
</dbReference>
<organism evidence="6 7">
    <name type="scientific">Usitatibacter palustris</name>
    <dbReference type="NCBI Taxonomy" id="2732487"/>
    <lineage>
        <taxon>Bacteria</taxon>
        <taxon>Pseudomonadati</taxon>
        <taxon>Pseudomonadota</taxon>
        <taxon>Betaproteobacteria</taxon>
        <taxon>Nitrosomonadales</taxon>
        <taxon>Usitatibacteraceae</taxon>
        <taxon>Usitatibacter</taxon>
    </lineage>
</organism>
<dbReference type="NCBIfam" id="TIGR02195">
    <property type="entry name" value="heptsyl_trn_II"/>
    <property type="match status" value="1"/>
</dbReference>
<evidence type="ECO:0000256" key="1">
    <source>
        <dbReference type="ARBA" id="ARBA00022676"/>
    </source>
</evidence>
<dbReference type="InterPro" id="IPR002201">
    <property type="entry name" value="Glyco_trans_9"/>
</dbReference>
<name>A0A6M4H7V4_9PROT</name>
<dbReference type="GO" id="GO:0009244">
    <property type="term" value="P:lipopolysaccharide core region biosynthetic process"/>
    <property type="evidence" value="ECO:0007669"/>
    <property type="project" value="TreeGrafter"/>
</dbReference>
<dbReference type="FunCoup" id="A0A6M4H7V4">
    <property type="interactions" value="225"/>
</dbReference>
<dbReference type="FunFam" id="3.40.50.2000:FF:000023">
    <property type="entry name" value="ADP-heptose--LPS heptosyltransferase II"/>
    <property type="match status" value="1"/>
</dbReference>
<keyword evidence="1" id="KW-0328">Glycosyltransferase</keyword>
<dbReference type="InterPro" id="IPR051199">
    <property type="entry name" value="LPS_LOS_Heptosyltrfase"/>
</dbReference>
<dbReference type="Proteomes" id="UP000503096">
    <property type="component" value="Chromosome"/>
</dbReference>
<comment type="catalytic activity">
    <reaction evidence="5">
        <text>an L-alpha-D-Hep-(1-&gt;5)-[alpha-Kdo-(2-&gt;4)]-alpha-Kdo-(2-&gt;6)-lipid A + ADP-L-glycero-beta-D-manno-heptose = an L-alpha-D-Hep-(1-&gt;3)-L-alpha-D-Hep-(1-&gt;5)-[alpha-Kdo-(2-&gt;4)]-alpha-Kdo-(2-&gt;6)-lipid A + ADP + H(+)</text>
        <dbReference type="Rhea" id="RHEA:74071"/>
        <dbReference type="ChEBI" id="CHEBI:15378"/>
        <dbReference type="ChEBI" id="CHEBI:61506"/>
        <dbReference type="ChEBI" id="CHEBI:193068"/>
        <dbReference type="ChEBI" id="CHEBI:193069"/>
        <dbReference type="ChEBI" id="CHEBI:456216"/>
        <dbReference type="EC" id="2.4.99.24"/>
    </reaction>
</comment>
<evidence type="ECO:0000256" key="5">
    <source>
        <dbReference type="ARBA" id="ARBA00047503"/>
    </source>
</evidence>
<dbReference type="InParanoid" id="A0A6M4H7V4"/>
<gene>
    <name evidence="6" type="primary">rfaF</name>
    <name evidence="6" type="ORF">DSM104440_02565</name>
</gene>
<accession>A0A6M4H7V4</accession>
<keyword evidence="2 6" id="KW-0808">Transferase</keyword>
<dbReference type="EMBL" id="CP053073">
    <property type="protein sequence ID" value="QJR15739.1"/>
    <property type="molecule type" value="Genomic_DNA"/>
</dbReference>
<dbReference type="GO" id="GO:0008713">
    <property type="term" value="F:ADP-heptose-lipopolysaccharide heptosyltransferase activity"/>
    <property type="evidence" value="ECO:0007669"/>
    <property type="project" value="UniProtKB-EC"/>
</dbReference>
<evidence type="ECO:0000256" key="2">
    <source>
        <dbReference type="ARBA" id="ARBA00022679"/>
    </source>
</evidence>
<proteinExistence type="inferred from homology"/>
<evidence type="ECO:0000256" key="4">
    <source>
        <dbReference type="ARBA" id="ARBA00044042"/>
    </source>
</evidence>
<dbReference type="SUPFAM" id="SSF53756">
    <property type="entry name" value="UDP-Glycosyltransferase/glycogen phosphorylase"/>
    <property type="match status" value="1"/>
</dbReference>
<evidence type="ECO:0000256" key="3">
    <source>
        <dbReference type="ARBA" id="ARBA00043995"/>
    </source>
</evidence>
<dbReference type="Pfam" id="PF01075">
    <property type="entry name" value="Glyco_transf_9"/>
    <property type="match status" value="1"/>
</dbReference>
<dbReference type="AlphaFoldDB" id="A0A6M4H7V4"/>
<reference evidence="6 7" key="1">
    <citation type="submission" date="2020-04" db="EMBL/GenBank/DDBJ databases">
        <title>Usitatibacter rugosus gen. nov., sp. nov. and Usitatibacter palustris sp. nov., novel members of Usitatibacteraceae fam. nov. within the order Nitrosomonadales isolated from soil.</title>
        <authorList>
            <person name="Huber K.J."/>
            <person name="Neumann-Schaal M."/>
            <person name="Geppert A."/>
            <person name="Luckner M."/>
            <person name="Wanner G."/>
            <person name="Overmann J."/>
        </authorList>
    </citation>
    <scope>NUCLEOTIDE SEQUENCE [LARGE SCALE GENOMIC DNA]</scope>
    <source>
        <strain evidence="6 7">Swamp67</strain>
    </source>
</reference>
<dbReference type="GO" id="GO:0005829">
    <property type="term" value="C:cytosol"/>
    <property type="evidence" value="ECO:0007669"/>
    <property type="project" value="TreeGrafter"/>
</dbReference>
<protein>
    <recommendedName>
        <fullName evidence="4">lipopolysaccharide heptosyltransferase II</fullName>
        <ecNumber evidence="4">2.4.99.24</ecNumber>
    </recommendedName>
</protein>
<comment type="similarity">
    <text evidence="3">Belongs to the glycosyltransferase 9 family.</text>
</comment>
<dbReference type="EC" id="2.4.99.24" evidence="4"/>
<dbReference type="InterPro" id="IPR011910">
    <property type="entry name" value="RfaF"/>
</dbReference>